<dbReference type="EMBL" id="QUAC01000247">
    <property type="protein sequence ID" value="REK86457.1"/>
    <property type="molecule type" value="Genomic_DNA"/>
</dbReference>
<evidence type="ECO:0000313" key="3">
    <source>
        <dbReference type="EMBL" id="REK86457.1"/>
    </source>
</evidence>
<name>A0A371PVH2_STRIH</name>
<dbReference type="RefSeq" id="WP_128510735.1">
    <property type="nucleotide sequence ID" value="NZ_QUAC01000247.1"/>
</dbReference>
<feature type="region of interest" description="Disordered" evidence="1">
    <location>
        <begin position="73"/>
        <end position="147"/>
    </location>
</feature>
<accession>A0A371PVH2</accession>
<keyword evidence="2" id="KW-1133">Transmembrane helix</keyword>
<dbReference type="OrthoDB" id="4314187at2"/>
<evidence type="ECO:0000256" key="1">
    <source>
        <dbReference type="SAM" id="MobiDB-lite"/>
    </source>
</evidence>
<keyword evidence="4" id="KW-1185">Reference proteome</keyword>
<reference evidence="3 4" key="1">
    <citation type="submission" date="2018-08" db="EMBL/GenBank/DDBJ databases">
        <title>Streptomyces NEAU-D10 sp. nov., a novel Actinomycete isolated from soil.</title>
        <authorList>
            <person name="Jin L."/>
        </authorList>
    </citation>
    <scope>NUCLEOTIDE SEQUENCE [LARGE SCALE GENOMIC DNA]</scope>
    <source>
        <strain evidence="3 4">NEAU-D10</strain>
    </source>
</reference>
<sequence>MIGILGLLILLAAVVVGVAGIVTNGGSGHELTGGFSVFGYDMAGSTGMLFLYGIIVGAAAVLGLILLFTGARRRTSRHGSTKRHGLKRRETTDAGNDRHDLNGQRGTGRAETANARGNESPQSDRPVEPHGGHRRKLHLFGHRAAPR</sequence>
<feature type="compositionally biased region" description="Basic residues" evidence="1">
    <location>
        <begin position="73"/>
        <end position="87"/>
    </location>
</feature>
<feature type="compositionally biased region" description="Basic and acidic residues" evidence="1">
    <location>
        <begin position="88"/>
        <end position="102"/>
    </location>
</feature>
<proteinExistence type="predicted"/>
<feature type="compositionally biased region" description="Basic residues" evidence="1">
    <location>
        <begin position="132"/>
        <end position="147"/>
    </location>
</feature>
<gene>
    <name evidence="3" type="ORF">DY245_32370</name>
</gene>
<dbReference type="Proteomes" id="UP000262477">
    <property type="component" value="Unassembled WGS sequence"/>
</dbReference>
<dbReference type="AlphaFoldDB" id="A0A371PVH2"/>
<keyword evidence="2" id="KW-0812">Transmembrane</keyword>
<keyword evidence="2" id="KW-0472">Membrane</keyword>
<feature type="transmembrane region" description="Helical" evidence="2">
    <location>
        <begin position="43"/>
        <end position="68"/>
    </location>
</feature>
<organism evidence="3 4">
    <name type="scientific">Streptomyces inhibens</name>
    <dbReference type="NCBI Taxonomy" id="2293571"/>
    <lineage>
        <taxon>Bacteria</taxon>
        <taxon>Bacillati</taxon>
        <taxon>Actinomycetota</taxon>
        <taxon>Actinomycetes</taxon>
        <taxon>Kitasatosporales</taxon>
        <taxon>Streptomycetaceae</taxon>
        <taxon>Streptomyces</taxon>
    </lineage>
</organism>
<comment type="caution">
    <text evidence="3">The sequence shown here is derived from an EMBL/GenBank/DDBJ whole genome shotgun (WGS) entry which is preliminary data.</text>
</comment>
<evidence type="ECO:0000256" key="2">
    <source>
        <dbReference type="SAM" id="Phobius"/>
    </source>
</evidence>
<evidence type="ECO:0000313" key="4">
    <source>
        <dbReference type="Proteomes" id="UP000262477"/>
    </source>
</evidence>
<protein>
    <submittedName>
        <fullName evidence="3">Uncharacterized protein</fullName>
    </submittedName>
</protein>